<protein>
    <submittedName>
        <fullName evidence="2">Uncharacterized protein</fullName>
    </submittedName>
</protein>
<proteinExistence type="predicted"/>
<evidence type="ECO:0000313" key="3">
    <source>
        <dbReference type="Proteomes" id="UP000046122"/>
    </source>
</evidence>
<feature type="compositionally biased region" description="Polar residues" evidence="1">
    <location>
        <begin position="46"/>
        <end position="56"/>
    </location>
</feature>
<reference evidence="2 3" key="1">
    <citation type="submission" date="2014-08" db="EMBL/GenBank/DDBJ databases">
        <authorList>
            <person name="Moulin Lionel"/>
        </authorList>
    </citation>
    <scope>NUCLEOTIDE SEQUENCE [LARGE SCALE GENOMIC DNA]</scope>
</reference>
<gene>
    <name evidence="2" type="ORF">MPL3365_130210</name>
</gene>
<dbReference type="Proteomes" id="UP000046122">
    <property type="component" value="Unassembled WGS sequence"/>
</dbReference>
<sequence length="56" mass="5923">MSTGAADGSLRMHHDLLVRAQCLSDPGQRLGQALPEFLSIPGGRPSPSTMNDDLFG</sequence>
<name>A0A090FW93_MESPL</name>
<feature type="region of interest" description="Disordered" evidence="1">
    <location>
        <begin position="36"/>
        <end position="56"/>
    </location>
</feature>
<organism evidence="2 3">
    <name type="scientific">Mesorhizobium plurifarium</name>
    <dbReference type="NCBI Taxonomy" id="69974"/>
    <lineage>
        <taxon>Bacteria</taxon>
        <taxon>Pseudomonadati</taxon>
        <taxon>Pseudomonadota</taxon>
        <taxon>Alphaproteobacteria</taxon>
        <taxon>Hyphomicrobiales</taxon>
        <taxon>Phyllobacteriaceae</taxon>
        <taxon>Mesorhizobium</taxon>
    </lineage>
</organism>
<evidence type="ECO:0000313" key="2">
    <source>
        <dbReference type="EMBL" id="CDX50922.1"/>
    </source>
</evidence>
<accession>A0A090FW93</accession>
<dbReference type="EMBL" id="CCNE01000005">
    <property type="protein sequence ID" value="CDX50922.1"/>
    <property type="molecule type" value="Genomic_DNA"/>
</dbReference>
<evidence type="ECO:0000256" key="1">
    <source>
        <dbReference type="SAM" id="MobiDB-lite"/>
    </source>
</evidence>
<dbReference type="AlphaFoldDB" id="A0A090FW93"/>